<keyword evidence="5" id="KW-1185">Reference proteome</keyword>
<dbReference type="PIRSF" id="PIRSF000126">
    <property type="entry name" value="11-beta-HSD1"/>
    <property type="match status" value="1"/>
</dbReference>
<reference evidence="5" key="1">
    <citation type="journal article" date="2019" name="Int. J. Syst. Evol. Microbiol.">
        <title>The Global Catalogue of Microorganisms (GCM) 10K type strain sequencing project: providing services to taxonomists for standard genome sequencing and annotation.</title>
        <authorList>
            <consortium name="The Broad Institute Genomics Platform"/>
            <consortium name="The Broad Institute Genome Sequencing Center for Infectious Disease"/>
            <person name="Wu L."/>
            <person name="Ma J."/>
        </authorList>
    </citation>
    <scope>NUCLEOTIDE SEQUENCE [LARGE SCALE GENOMIC DNA]</scope>
    <source>
        <strain evidence="5">CCUG 42001</strain>
    </source>
</reference>
<evidence type="ECO:0000313" key="5">
    <source>
        <dbReference type="Proteomes" id="UP001596267"/>
    </source>
</evidence>
<evidence type="ECO:0000256" key="2">
    <source>
        <dbReference type="ARBA" id="ARBA00023002"/>
    </source>
</evidence>
<comment type="caution">
    <text evidence="4">The sequence shown here is derived from an EMBL/GenBank/DDBJ whole genome shotgun (WGS) entry which is preliminary data.</text>
</comment>
<dbReference type="EMBL" id="JBHSTQ010000009">
    <property type="protein sequence ID" value="MFC6386912.1"/>
    <property type="molecule type" value="Genomic_DNA"/>
</dbReference>
<dbReference type="Gene3D" id="3.40.50.720">
    <property type="entry name" value="NAD(P)-binding Rossmann-like Domain"/>
    <property type="match status" value="1"/>
</dbReference>
<accession>A0ABW1WHI3</accession>
<evidence type="ECO:0000256" key="1">
    <source>
        <dbReference type="ARBA" id="ARBA00006484"/>
    </source>
</evidence>
<dbReference type="RefSeq" id="WP_253054878.1">
    <property type="nucleotide sequence ID" value="NZ_JAMXWN010000009.1"/>
</dbReference>
<dbReference type="InterPro" id="IPR036291">
    <property type="entry name" value="NAD(P)-bd_dom_sf"/>
</dbReference>
<dbReference type="CDD" id="cd05233">
    <property type="entry name" value="SDR_c"/>
    <property type="match status" value="1"/>
</dbReference>
<keyword evidence="2 4" id="KW-0560">Oxidoreductase</keyword>
<comment type="similarity">
    <text evidence="1 3">Belongs to the short-chain dehydrogenases/reductases (SDR) family.</text>
</comment>
<dbReference type="PRINTS" id="PR00080">
    <property type="entry name" value="SDRFAMILY"/>
</dbReference>
<proteinExistence type="inferred from homology"/>
<dbReference type="PRINTS" id="PR00081">
    <property type="entry name" value="GDHRDH"/>
</dbReference>
<dbReference type="SUPFAM" id="SSF51735">
    <property type="entry name" value="NAD(P)-binding Rossmann-fold domains"/>
    <property type="match status" value="1"/>
</dbReference>
<evidence type="ECO:0000256" key="3">
    <source>
        <dbReference type="RuleBase" id="RU000363"/>
    </source>
</evidence>
<gene>
    <name evidence="4" type="ORF">ACFP7A_09885</name>
</gene>
<protein>
    <submittedName>
        <fullName evidence="4">SDR family NAD(P)-dependent oxidoreductase</fullName>
        <ecNumber evidence="4">1.-.-.-</ecNumber>
    </submittedName>
</protein>
<organism evidence="4 5">
    <name type="scientific">Sporolactobacillus kofuensis</name>
    <dbReference type="NCBI Taxonomy" id="269672"/>
    <lineage>
        <taxon>Bacteria</taxon>
        <taxon>Bacillati</taxon>
        <taxon>Bacillota</taxon>
        <taxon>Bacilli</taxon>
        <taxon>Bacillales</taxon>
        <taxon>Sporolactobacillaceae</taxon>
        <taxon>Sporolactobacillus</taxon>
    </lineage>
</organism>
<name>A0ABW1WHI3_9BACL</name>
<evidence type="ECO:0000313" key="4">
    <source>
        <dbReference type="EMBL" id="MFC6386912.1"/>
    </source>
</evidence>
<dbReference type="EC" id="1.-.-.-" evidence="4"/>
<dbReference type="PANTHER" id="PTHR42901:SF1">
    <property type="entry name" value="ALCOHOL DEHYDROGENASE"/>
    <property type="match status" value="1"/>
</dbReference>
<dbReference type="PANTHER" id="PTHR42901">
    <property type="entry name" value="ALCOHOL DEHYDROGENASE"/>
    <property type="match status" value="1"/>
</dbReference>
<dbReference type="Proteomes" id="UP001596267">
    <property type="component" value="Unassembled WGS sequence"/>
</dbReference>
<dbReference type="InterPro" id="IPR002347">
    <property type="entry name" value="SDR_fam"/>
</dbReference>
<dbReference type="Pfam" id="PF00106">
    <property type="entry name" value="adh_short"/>
    <property type="match status" value="1"/>
</dbReference>
<dbReference type="GO" id="GO:0016491">
    <property type="term" value="F:oxidoreductase activity"/>
    <property type="evidence" value="ECO:0007669"/>
    <property type="project" value="UniProtKB-KW"/>
</dbReference>
<sequence>MTKKTALITGATSGIGYQLTELLAANGYDLILVARNEEKMLEIKAALPDHSVMVIKKDLSEQSAAKDVFQSVESAGLSIDVLINNAGFGLIGTFDTVPIEQQTQMIQLNVLALTELTAYFMPQLKRNKGRILNVASTAAFQPGPFMAVYFATKAFVLSLSEALAEELKGSGVTVTTLCPGPTSTNFGVVAHAEDIKMFSKTMDANRVAKIGYQAMMKGKSVVISGALNHAGAIAAKLLPRSWGAKAVRFVTKKS</sequence>